<evidence type="ECO:0000256" key="8">
    <source>
        <dbReference type="RuleBase" id="RU361270"/>
    </source>
</evidence>
<evidence type="ECO:0000256" key="3">
    <source>
        <dbReference type="ARBA" id="ARBA00009850"/>
    </source>
</evidence>
<dbReference type="InterPro" id="IPR000895">
    <property type="entry name" value="Transthyretin/HIU_hydrolase"/>
</dbReference>
<dbReference type="GO" id="GO:0006144">
    <property type="term" value="P:purine nucleobase metabolic process"/>
    <property type="evidence" value="ECO:0007669"/>
    <property type="project" value="UniProtKB-KW"/>
</dbReference>
<keyword evidence="6 8" id="KW-0378">Hydrolase</keyword>
<sequence>MAARRVNVVHGHLLAANATSASAMPHRSPITSHVLDTARGRPAANLRIELQAYDGDTKRTPLTGTWSLVSQGVTNDDGRLSAPLIPEGTQFRPGFYRMVFHTQRYFEALGVHEYFYPEVSIVFRISDETQHYHVPLLISPFGYSTYRGS</sequence>
<comment type="subunit">
    <text evidence="4 8">Homotetramer.</text>
</comment>
<comment type="similarity">
    <text evidence="3 8">Belongs to the transthyretin family. 5-hydroxyisourate hydrolase subfamily.</text>
</comment>
<evidence type="ECO:0000313" key="11">
    <source>
        <dbReference type="Proteomes" id="UP001146120"/>
    </source>
</evidence>
<dbReference type="EMBL" id="DAKRPA010000024">
    <property type="protein sequence ID" value="DBA02971.1"/>
    <property type="molecule type" value="Genomic_DNA"/>
</dbReference>
<dbReference type="SMART" id="SM00095">
    <property type="entry name" value="TR_THY"/>
    <property type="match status" value="1"/>
</dbReference>
<evidence type="ECO:0000256" key="7">
    <source>
        <dbReference type="PIRSR" id="PIRSR600895-51"/>
    </source>
</evidence>
<dbReference type="EC" id="3.5.2.17" evidence="8"/>
<feature type="domain" description="Transthyretin/hydroxyisourate hydrolase" evidence="9">
    <location>
        <begin position="25"/>
        <end position="148"/>
    </location>
</feature>
<evidence type="ECO:0000256" key="2">
    <source>
        <dbReference type="ARBA" id="ARBA00002704"/>
    </source>
</evidence>
<dbReference type="FunFam" id="2.60.40.180:FF:000005">
    <property type="entry name" value="5-hydroxyisourate hydrolase"/>
    <property type="match status" value="1"/>
</dbReference>
<evidence type="ECO:0000313" key="10">
    <source>
        <dbReference type="EMBL" id="DBA02971.1"/>
    </source>
</evidence>
<dbReference type="PRINTS" id="PR00189">
    <property type="entry name" value="TRNSTHYRETIN"/>
</dbReference>
<comment type="catalytic activity">
    <reaction evidence="1 8">
        <text>5-hydroxyisourate + H2O = 5-hydroxy-2-oxo-4-ureido-2,5-dihydro-1H-imidazole-5-carboxylate + H(+)</text>
        <dbReference type="Rhea" id="RHEA:23736"/>
        <dbReference type="ChEBI" id="CHEBI:15377"/>
        <dbReference type="ChEBI" id="CHEBI:15378"/>
        <dbReference type="ChEBI" id="CHEBI:18072"/>
        <dbReference type="ChEBI" id="CHEBI:58639"/>
        <dbReference type="EC" id="3.5.2.17"/>
    </reaction>
</comment>
<dbReference type="InterPro" id="IPR023418">
    <property type="entry name" value="Thyroxine_BS"/>
</dbReference>
<dbReference type="CDD" id="cd05822">
    <property type="entry name" value="TLP_HIUase"/>
    <property type="match status" value="1"/>
</dbReference>
<dbReference type="NCBIfam" id="TIGR02962">
    <property type="entry name" value="hdxy_isourate"/>
    <property type="match status" value="1"/>
</dbReference>
<dbReference type="PANTHER" id="PTHR10395">
    <property type="entry name" value="URICASE AND TRANSTHYRETIN-RELATED"/>
    <property type="match status" value="1"/>
</dbReference>
<keyword evidence="11" id="KW-1185">Reference proteome</keyword>
<keyword evidence="5 8" id="KW-0659">Purine metabolism</keyword>
<protein>
    <recommendedName>
        <fullName evidence="8">5-hydroxyisourate hydrolase</fullName>
        <shortName evidence="8">HIU hydrolase</shortName>
        <shortName evidence="8">HIUHase</shortName>
        <ecNumber evidence="8">3.5.2.17</ecNumber>
    </recommendedName>
</protein>
<dbReference type="SUPFAM" id="SSF49472">
    <property type="entry name" value="Transthyretin (synonym: prealbumin)"/>
    <property type="match status" value="1"/>
</dbReference>
<dbReference type="Gene3D" id="2.60.40.180">
    <property type="entry name" value="Transthyretin/hydroxyisourate hydrolase domain"/>
    <property type="match status" value="1"/>
</dbReference>
<dbReference type="PROSITE" id="PS00768">
    <property type="entry name" value="TRANSTHYRETIN_1"/>
    <property type="match status" value="1"/>
</dbReference>
<comment type="caution">
    <text evidence="10">The sequence shown here is derived from an EMBL/GenBank/DDBJ whole genome shotgun (WGS) entry which is preliminary data.</text>
</comment>
<feature type="binding site" evidence="7">
    <location>
        <position position="79"/>
    </location>
    <ligand>
        <name>substrate</name>
    </ligand>
</feature>
<dbReference type="Proteomes" id="UP001146120">
    <property type="component" value="Unassembled WGS sequence"/>
</dbReference>
<dbReference type="GO" id="GO:0033971">
    <property type="term" value="F:hydroxyisourate hydrolase activity"/>
    <property type="evidence" value="ECO:0007669"/>
    <property type="project" value="UniProtKB-EC"/>
</dbReference>
<evidence type="ECO:0000256" key="1">
    <source>
        <dbReference type="ARBA" id="ARBA00001043"/>
    </source>
</evidence>
<evidence type="ECO:0000259" key="9">
    <source>
        <dbReference type="SMART" id="SM00095"/>
    </source>
</evidence>
<dbReference type="AlphaFoldDB" id="A0AAV2Z9J3"/>
<dbReference type="Pfam" id="PF00576">
    <property type="entry name" value="Transthyretin"/>
    <property type="match status" value="1"/>
</dbReference>
<reference evidence="10" key="1">
    <citation type="submission" date="2022-11" db="EMBL/GenBank/DDBJ databases">
        <authorList>
            <person name="Morgan W.R."/>
            <person name="Tartar A."/>
        </authorList>
    </citation>
    <scope>NUCLEOTIDE SEQUENCE</scope>
    <source>
        <strain evidence="10">ARSEF 373</strain>
    </source>
</reference>
<organism evidence="10 11">
    <name type="scientific">Lagenidium giganteum</name>
    <dbReference type="NCBI Taxonomy" id="4803"/>
    <lineage>
        <taxon>Eukaryota</taxon>
        <taxon>Sar</taxon>
        <taxon>Stramenopiles</taxon>
        <taxon>Oomycota</taxon>
        <taxon>Peronosporomycetes</taxon>
        <taxon>Pythiales</taxon>
        <taxon>Pythiaceae</taxon>
    </lineage>
</organism>
<dbReference type="InterPro" id="IPR023419">
    <property type="entry name" value="Transthyretin_CS"/>
</dbReference>
<dbReference type="PROSITE" id="PS00769">
    <property type="entry name" value="TRANSTHYRETIN_2"/>
    <property type="match status" value="1"/>
</dbReference>
<gene>
    <name evidence="10" type="ORF">N0F65_003159</name>
</gene>
<feature type="binding site" evidence="7">
    <location>
        <position position="33"/>
    </location>
    <ligand>
        <name>substrate</name>
    </ligand>
</feature>
<evidence type="ECO:0000256" key="4">
    <source>
        <dbReference type="ARBA" id="ARBA00011881"/>
    </source>
</evidence>
<feature type="binding site" evidence="7">
    <location>
        <position position="146"/>
    </location>
    <ligand>
        <name>substrate</name>
    </ligand>
</feature>
<comment type="function">
    <text evidence="2">Catalyzes the hydrolysis of 5-hydroxyisourate (HIU) to 2-oxo-4-hydroxy-4-carboxy-5-ureidoimidazoline (OHCU).</text>
</comment>
<reference evidence="10" key="2">
    <citation type="journal article" date="2023" name="Microbiol Resour">
        <title>Decontamination and Annotation of the Draft Genome Sequence of the Oomycete Lagenidium giganteum ARSEF 373.</title>
        <authorList>
            <person name="Morgan W.R."/>
            <person name="Tartar A."/>
        </authorList>
    </citation>
    <scope>NUCLEOTIDE SEQUENCE</scope>
    <source>
        <strain evidence="10">ARSEF 373</strain>
    </source>
</reference>
<dbReference type="PANTHER" id="PTHR10395:SF7">
    <property type="entry name" value="5-HYDROXYISOURATE HYDROLASE"/>
    <property type="match status" value="1"/>
</dbReference>
<dbReference type="InterPro" id="IPR036817">
    <property type="entry name" value="Transthyretin/HIU_hydrolase_sf"/>
</dbReference>
<evidence type="ECO:0000256" key="5">
    <source>
        <dbReference type="ARBA" id="ARBA00022631"/>
    </source>
</evidence>
<proteinExistence type="inferred from homology"/>
<accession>A0AAV2Z9J3</accession>
<name>A0AAV2Z9J3_9STRA</name>
<evidence type="ECO:0000256" key="6">
    <source>
        <dbReference type="ARBA" id="ARBA00022801"/>
    </source>
</evidence>
<dbReference type="InterPro" id="IPR014306">
    <property type="entry name" value="Hydroxyisourate_hydrolase"/>
</dbReference>
<dbReference type="InterPro" id="IPR023416">
    <property type="entry name" value="Transthyretin/HIU_hydrolase_d"/>
</dbReference>